<sequence>MEYKSTIKSRPYLYKETKKAASLISKGLKAEGIKNKSLEDNIFQLESETRKKEVASIIVARLKDLDKFIIDKISEGNVETSKILVLYAIIKTDRLFFEFMNEVYKEKLLLRELFLRDKDFNTFFQSKREQSEKVASWTEYTFKKLKQVYVRILFECGLIENQKGDRKIKTPILDSEVKEYLYKIGDKKYINAIVGECG</sequence>
<proteinExistence type="predicted"/>
<dbReference type="OrthoDB" id="3078533at2"/>
<reference evidence="1 2" key="1">
    <citation type="submission" date="2018-06" db="EMBL/GenBank/DDBJ databases">
        <authorList>
            <consortium name="Pathogen Informatics"/>
            <person name="Doyle S."/>
        </authorList>
    </citation>
    <scope>NUCLEOTIDE SEQUENCE [LARGE SCALE GENOMIC DNA]</scope>
    <source>
        <strain evidence="1 2">NCTC9836</strain>
    </source>
</reference>
<evidence type="ECO:0000313" key="2">
    <source>
        <dbReference type="Proteomes" id="UP000254664"/>
    </source>
</evidence>
<dbReference type="Gene3D" id="1.10.3540.10">
    <property type="entry name" value="uncharacterized protein from magnetospirillum magneticum domain"/>
    <property type="match status" value="1"/>
</dbReference>
<organism evidence="1 2">
    <name type="scientific">Clostridium putrefaciens</name>
    <dbReference type="NCBI Taxonomy" id="99675"/>
    <lineage>
        <taxon>Bacteria</taxon>
        <taxon>Bacillati</taxon>
        <taxon>Bacillota</taxon>
        <taxon>Clostridia</taxon>
        <taxon>Eubacteriales</taxon>
        <taxon>Clostridiaceae</taxon>
        <taxon>Clostridium</taxon>
    </lineage>
</organism>
<dbReference type="AlphaFoldDB" id="A0A381JCM2"/>
<accession>A0A381JCM2</accession>
<dbReference type="Pfam" id="PF08849">
    <property type="entry name" value="BrxA"/>
    <property type="match status" value="1"/>
</dbReference>
<dbReference type="EMBL" id="UFWZ01000001">
    <property type="protein sequence ID" value="SUY48142.1"/>
    <property type="molecule type" value="Genomic_DNA"/>
</dbReference>
<dbReference type="InterPro" id="IPR023137">
    <property type="entry name" value="BrxA_sf"/>
</dbReference>
<keyword evidence="2" id="KW-1185">Reference proteome</keyword>
<protein>
    <submittedName>
        <fullName evidence="1">Inner membrane protein (DUF1819)</fullName>
    </submittedName>
</protein>
<evidence type="ECO:0000313" key="1">
    <source>
        <dbReference type="EMBL" id="SUY48142.1"/>
    </source>
</evidence>
<dbReference type="RefSeq" id="WP_115641996.1">
    <property type="nucleotide sequence ID" value="NZ_UFWZ01000001.1"/>
</dbReference>
<dbReference type="InterPro" id="IPR014948">
    <property type="entry name" value="BrxA"/>
</dbReference>
<name>A0A381JCM2_9CLOT</name>
<gene>
    <name evidence="1" type="ORF">NCTC9836_02517</name>
</gene>
<dbReference type="Proteomes" id="UP000254664">
    <property type="component" value="Unassembled WGS sequence"/>
</dbReference>